<dbReference type="EMBL" id="KZ293659">
    <property type="protein sequence ID" value="PBK92255.1"/>
    <property type="molecule type" value="Genomic_DNA"/>
</dbReference>
<evidence type="ECO:0000313" key="2">
    <source>
        <dbReference type="Proteomes" id="UP000217790"/>
    </source>
</evidence>
<gene>
    <name evidence="1" type="ORF">ARMGADRAFT_1031146</name>
</gene>
<keyword evidence="2" id="KW-1185">Reference proteome</keyword>
<evidence type="ECO:0000313" key="1">
    <source>
        <dbReference type="EMBL" id="PBK92255.1"/>
    </source>
</evidence>
<dbReference type="InParanoid" id="A0A2H3DAI0"/>
<dbReference type="Proteomes" id="UP000217790">
    <property type="component" value="Unassembled WGS sequence"/>
</dbReference>
<proteinExistence type="predicted"/>
<dbReference type="AlphaFoldDB" id="A0A2H3DAI0"/>
<dbReference type="OrthoDB" id="3236755at2759"/>
<reference evidence="2" key="1">
    <citation type="journal article" date="2017" name="Nat. Ecol. Evol.">
        <title>Genome expansion and lineage-specific genetic innovations in the forest pathogenic fungi Armillaria.</title>
        <authorList>
            <person name="Sipos G."/>
            <person name="Prasanna A.N."/>
            <person name="Walter M.C."/>
            <person name="O'Connor E."/>
            <person name="Balint B."/>
            <person name="Krizsan K."/>
            <person name="Kiss B."/>
            <person name="Hess J."/>
            <person name="Varga T."/>
            <person name="Slot J."/>
            <person name="Riley R."/>
            <person name="Boka B."/>
            <person name="Rigling D."/>
            <person name="Barry K."/>
            <person name="Lee J."/>
            <person name="Mihaltcheva S."/>
            <person name="LaButti K."/>
            <person name="Lipzen A."/>
            <person name="Waldron R."/>
            <person name="Moloney N.M."/>
            <person name="Sperisen C."/>
            <person name="Kredics L."/>
            <person name="Vagvoelgyi C."/>
            <person name="Patrignani A."/>
            <person name="Fitzpatrick D."/>
            <person name="Nagy I."/>
            <person name="Doyle S."/>
            <person name="Anderson J.B."/>
            <person name="Grigoriev I.V."/>
            <person name="Gueldener U."/>
            <person name="Muensterkoetter M."/>
            <person name="Nagy L.G."/>
        </authorList>
    </citation>
    <scope>NUCLEOTIDE SEQUENCE [LARGE SCALE GENOMIC DNA]</scope>
    <source>
        <strain evidence="2">Ar21-2</strain>
    </source>
</reference>
<organism evidence="1 2">
    <name type="scientific">Armillaria gallica</name>
    <name type="common">Bulbous honey fungus</name>
    <name type="synonym">Armillaria bulbosa</name>
    <dbReference type="NCBI Taxonomy" id="47427"/>
    <lineage>
        <taxon>Eukaryota</taxon>
        <taxon>Fungi</taxon>
        <taxon>Dikarya</taxon>
        <taxon>Basidiomycota</taxon>
        <taxon>Agaricomycotina</taxon>
        <taxon>Agaricomycetes</taxon>
        <taxon>Agaricomycetidae</taxon>
        <taxon>Agaricales</taxon>
        <taxon>Marasmiineae</taxon>
        <taxon>Physalacriaceae</taxon>
        <taxon>Armillaria</taxon>
    </lineage>
</organism>
<name>A0A2H3DAI0_ARMGA</name>
<protein>
    <submittedName>
        <fullName evidence="1">Uncharacterized protein</fullName>
    </submittedName>
</protein>
<sequence length="284" mass="31903">MARKSPFNRKKKIEQSACDWWLQLLKTDYEDVSILGALAIKVLSAMPVSMVEEHSVSFTTWINGAHRNRQNINMVSNHLTIHQFKQIHSNAVKAEPKPPSIKWRDMHMTIHQQLQAKKSNSNTKNGKMMTSSTVLTNQVESRFFDVKGKFDITSPQLLDILGDIGSSSSNIERTMGSGAPLVQDLAEVGHCEHGRYKSEVLQAAHRYIYIQLSDDEPPGSVHSEIADTTYNLSPISLMRTFNKPNVASPAQVESYSISHSTQTFTLISAFTHGQSHMVTRFNYA</sequence>
<accession>A0A2H3DAI0</accession>